<evidence type="ECO:0000256" key="13">
    <source>
        <dbReference type="HAMAP-Rule" id="MF_01398"/>
    </source>
</evidence>
<dbReference type="GO" id="GO:0046961">
    <property type="term" value="F:proton-transporting ATPase activity, rotational mechanism"/>
    <property type="evidence" value="ECO:0007669"/>
    <property type="project" value="TreeGrafter"/>
</dbReference>
<sequence>MAEAAEQLDAGLQQVEQHLEHAVTAEDMPHAGHAASTEASGAPEGHADPKALGLDATAWVSLAMLIFIAVLLWKKVPSAIGGALDKRIAGIREQLDEAAKLRAEAEALRAEYEAKLTAAAKEAEDMRARAEEEADHILAQAKQDATDLIGRRQKMAEDKIAAAERTAIAQVRARAAQAATAAAETLIAEHHDAASDKALVDSAIKGLGSLN</sequence>
<evidence type="ECO:0000256" key="4">
    <source>
        <dbReference type="ARBA" id="ARBA00022692"/>
    </source>
</evidence>
<dbReference type="InterPro" id="IPR050059">
    <property type="entry name" value="ATP_synthase_B_chain"/>
</dbReference>
<feature type="transmembrane region" description="Helical" evidence="13">
    <location>
        <begin position="56"/>
        <end position="73"/>
    </location>
</feature>
<evidence type="ECO:0000313" key="16">
    <source>
        <dbReference type="EMBL" id="MBB4642162.1"/>
    </source>
</evidence>
<keyword evidence="9 13" id="KW-0066">ATP synthesis</keyword>
<evidence type="ECO:0000256" key="9">
    <source>
        <dbReference type="ARBA" id="ARBA00023310"/>
    </source>
</evidence>
<accession>A0A840HV42</accession>
<dbReference type="GO" id="GO:0012505">
    <property type="term" value="C:endomembrane system"/>
    <property type="evidence" value="ECO:0007669"/>
    <property type="project" value="UniProtKB-SubCell"/>
</dbReference>
<keyword evidence="13" id="KW-1003">Cell membrane</keyword>
<dbReference type="GO" id="GO:0046933">
    <property type="term" value="F:proton-transporting ATP synthase activity, rotational mechanism"/>
    <property type="evidence" value="ECO:0007669"/>
    <property type="project" value="UniProtKB-UniRule"/>
</dbReference>
<comment type="caution">
    <text evidence="16">The sequence shown here is derived from an EMBL/GenBank/DDBJ whole genome shotgun (WGS) entry which is preliminary data.</text>
</comment>
<comment type="similarity">
    <text evidence="1 13 14">Belongs to the ATPase B chain family.</text>
</comment>
<proteinExistence type="inferred from homology"/>
<dbReference type="Proteomes" id="UP000575068">
    <property type="component" value="Unassembled WGS sequence"/>
</dbReference>
<organism evidence="16 17">
    <name type="scientific">Rhizorhapis suberifaciens</name>
    <name type="common">corky root of lettuce</name>
    <dbReference type="NCBI Taxonomy" id="13656"/>
    <lineage>
        <taxon>Bacteria</taxon>
        <taxon>Pseudomonadati</taxon>
        <taxon>Pseudomonadota</taxon>
        <taxon>Alphaproteobacteria</taxon>
        <taxon>Sphingomonadales</taxon>
        <taxon>Sphingomonadaceae</taxon>
        <taxon>Rhizorhapis</taxon>
    </lineage>
</organism>
<evidence type="ECO:0000256" key="1">
    <source>
        <dbReference type="ARBA" id="ARBA00005513"/>
    </source>
</evidence>
<comment type="subunit">
    <text evidence="13">F-type ATPases have 2 components, F(1) - the catalytic core - and F(0) - the membrane proton channel. F(1) has five subunits: alpha(3), beta(3), gamma(1), delta(1), epsilon(1). F(0) has three main subunits: a(1), b(2) and c(10-14). The alpha and beta chains form an alternating ring which encloses part of the gamma chain. F(1) is attached to F(0) by a central stalk formed by the gamma and epsilon chains, while a peripheral stalk is formed by the delta and b chains.</text>
</comment>
<evidence type="ECO:0000256" key="2">
    <source>
        <dbReference type="ARBA" id="ARBA00022448"/>
    </source>
</evidence>
<keyword evidence="17" id="KW-1185">Reference proteome</keyword>
<comment type="subcellular location">
    <subcellularLocation>
        <location evidence="13">Cell membrane</location>
        <topology evidence="13">Single-pass membrane protein</topology>
    </subcellularLocation>
    <subcellularLocation>
        <location evidence="12">Endomembrane system</location>
        <topology evidence="12">Single-pass membrane protein</topology>
    </subcellularLocation>
</comment>
<keyword evidence="15" id="KW-0175">Coiled coil</keyword>
<evidence type="ECO:0000313" key="17">
    <source>
        <dbReference type="Proteomes" id="UP000575068"/>
    </source>
</evidence>
<evidence type="ECO:0000256" key="15">
    <source>
        <dbReference type="SAM" id="Coils"/>
    </source>
</evidence>
<keyword evidence="4 13" id="KW-0812">Transmembrane</keyword>
<evidence type="ECO:0000256" key="8">
    <source>
        <dbReference type="ARBA" id="ARBA00023136"/>
    </source>
</evidence>
<evidence type="ECO:0000256" key="5">
    <source>
        <dbReference type="ARBA" id="ARBA00022781"/>
    </source>
</evidence>
<dbReference type="PANTHER" id="PTHR33445:SF1">
    <property type="entry name" value="ATP SYNTHASE SUBUNIT B"/>
    <property type="match status" value="1"/>
</dbReference>
<protein>
    <recommendedName>
        <fullName evidence="13">ATP synthase subunit b</fullName>
    </recommendedName>
    <alternativeName>
        <fullName evidence="13">ATP synthase F(0) sector subunit b</fullName>
    </alternativeName>
    <alternativeName>
        <fullName evidence="13">ATPase subunit I</fullName>
    </alternativeName>
    <alternativeName>
        <fullName evidence="13">F-type ATPase subunit b</fullName>
        <shortName evidence="13">F-ATPase subunit b</shortName>
    </alternativeName>
</protein>
<evidence type="ECO:0000256" key="11">
    <source>
        <dbReference type="ARBA" id="ARBA00025614"/>
    </source>
</evidence>
<feature type="coiled-coil region" evidence="15">
    <location>
        <begin position="88"/>
        <end position="140"/>
    </location>
</feature>
<evidence type="ECO:0000256" key="7">
    <source>
        <dbReference type="ARBA" id="ARBA00023065"/>
    </source>
</evidence>
<dbReference type="CDD" id="cd06503">
    <property type="entry name" value="ATP-synt_Fo_b"/>
    <property type="match status" value="1"/>
</dbReference>
<comment type="function">
    <text evidence="11">Component of the F(0) channel, it forms part of the peripheral stalk, linking F(1) to F(0). The b'-subunit is a diverged and duplicated form of b found in plants and photosynthetic bacteria.</text>
</comment>
<evidence type="ECO:0000256" key="12">
    <source>
        <dbReference type="ARBA" id="ARBA00037847"/>
    </source>
</evidence>
<dbReference type="HAMAP" id="MF_01398">
    <property type="entry name" value="ATP_synth_b_bprime"/>
    <property type="match status" value="1"/>
</dbReference>
<gene>
    <name evidence="13" type="primary">atpF</name>
    <name evidence="16" type="ORF">HNQ99_002484</name>
</gene>
<keyword evidence="8 13" id="KW-0472">Membrane</keyword>
<reference evidence="16 17" key="1">
    <citation type="submission" date="2020-08" db="EMBL/GenBank/DDBJ databases">
        <title>Genomic Encyclopedia of Type Strains, Phase IV (KMG-IV): sequencing the most valuable type-strain genomes for metagenomic binning, comparative biology and taxonomic classification.</title>
        <authorList>
            <person name="Goeker M."/>
        </authorList>
    </citation>
    <scope>NUCLEOTIDE SEQUENCE [LARGE SCALE GENOMIC DNA]</scope>
    <source>
        <strain evidence="16 17">DSM 7465</strain>
    </source>
</reference>
<keyword evidence="5 13" id="KW-0375">Hydrogen ion transport</keyword>
<dbReference type="AlphaFoldDB" id="A0A840HV42"/>
<dbReference type="EMBL" id="JACHOV010000009">
    <property type="protein sequence ID" value="MBB4642162.1"/>
    <property type="molecule type" value="Genomic_DNA"/>
</dbReference>
<evidence type="ECO:0000256" key="10">
    <source>
        <dbReference type="ARBA" id="ARBA00025198"/>
    </source>
</evidence>
<keyword evidence="7 13" id="KW-0406">Ion transport</keyword>
<dbReference type="Pfam" id="PF00430">
    <property type="entry name" value="ATP-synt_B"/>
    <property type="match status" value="1"/>
</dbReference>
<keyword evidence="6 13" id="KW-1133">Transmembrane helix</keyword>
<evidence type="ECO:0000256" key="14">
    <source>
        <dbReference type="RuleBase" id="RU003848"/>
    </source>
</evidence>
<name>A0A840HV42_9SPHN</name>
<dbReference type="InterPro" id="IPR002146">
    <property type="entry name" value="ATP_synth_b/b'su_bac/chlpt"/>
</dbReference>
<keyword evidence="2 13" id="KW-0813">Transport</keyword>
<dbReference type="GO" id="GO:0005886">
    <property type="term" value="C:plasma membrane"/>
    <property type="evidence" value="ECO:0007669"/>
    <property type="project" value="UniProtKB-SubCell"/>
</dbReference>
<dbReference type="PANTHER" id="PTHR33445">
    <property type="entry name" value="ATP SYNTHASE SUBUNIT B', CHLOROPLASTIC"/>
    <property type="match status" value="1"/>
</dbReference>
<dbReference type="GO" id="GO:0045259">
    <property type="term" value="C:proton-transporting ATP synthase complex"/>
    <property type="evidence" value="ECO:0007669"/>
    <property type="project" value="UniProtKB-KW"/>
</dbReference>
<evidence type="ECO:0000256" key="6">
    <source>
        <dbReference type="ARBA" id="ARBA00022989"/>
    </source>
</evidence>
<keyword evidence="3 13" id="KW-0138">CF(0)</keyword>
<comment type="function">
    <text evidence="10 13">F(1)F(0) ATP synthase produces ATP from ADP in the presence of a proton or sodium gradient. F-type ATPases consist of two structural domains, F(1) containing the extramembraneous catalytic core and F(0) containing the membrane proton channel, linked together by a central stalk and a peripheral stalk. During catalysis, ATP synthesis in the catalytic domain of F(1) is coupled via a rotary mechanism of the central stalk subunits to proton translocation.</text>
</comment>
<evidence type="ECO:0000256" key="3">
    <source>
        <dbReference type="ARBA" id="ARBA00022547"/>
    </source>
</evidence>